<dbReference type="Gene3D" id="3.30.559.10">
    <property type="entry name" value="Chloramphenicol acetyltransferase-like domain"/>
    <property type="match status" value="1"/>
</dbReference>
<dbReference type="InterPro" id="IPR036625">
    <property type="entry name" value="E3-bd_dom_sf"/>
</dbReference>
<dbReference type="EC" id="2.3.1.-" evidence="6"/>
<dbReference type="PANTHER" id="PTHR43178">
    <property type="entry name" value="DIHYDROLIPOAMIDE ACETYLTRANSFERASE COMPONENT OF PYRUVATE DEHYDROGENASE COMPLEX"/>
    <property type="match status" value="1"/>
</dbReference>
<dbReference type="Gene3D" id="4.10.320.10">
    <property type="entry name" value="E3-binding domain"/>
    <property type="match status" value="1"/>
</dbReference>
<keyword evidence="10" id="KW-0670">Pyruvate</keyword>
<dbReference type="GO" id="GO:0031405">
    <property type="term" value="F:lipoic acid binding"/>
    <property type="evidence" value="ECO:0007669"/>
    <property type="project" value="TreeGrafter"/>
</dbReference>
<accession>A0AAE4C5K2</accession>
<dbReference type="Proteomes" id="UP001247307">
    <property type="component" value="Unassembled WGS sequence"/>
</dbReference>
<feature type="region of interest" description="Disordered" evidence="7">
    <location>
        <begin position="102"/>
        <end position="141"/>
    </location>
</feature>
<keyword evidence="11" id="KW-1185">Reference proteome</keyword>
<dbReference type="AlphaFoldDB" id="A0AAE4C5K2"/>
<dbReference type="RefSeq" id="WP_309851385.1">
    <property type="nucleotide sequence ID" value="NZ_BAAAIU010000003.1"/>
</dbReference>
<dbReference type="InterPro" id="IPR011053">
    <property type="entry name" value="Single_hybrid_motif"/>
</dbReference>
<evidence type="ECO:0000259" key="8">
    <source>
        <dbReference type="PROSITE" id="PS50968"/>
    </source>
</evidence>
<dbReference type="PROSITE" id="PS51826">
    <property type="entry name" value="PSBD"/>
    <property type="match status" value="1"/>
</dbReference>
<dbReference type="InterPro" id="IPR050743">
    <property type="entry name" value="2-oxoacid_DH_E2_comp"/>
</dbReference>
<dbReference type="InterPro" id="IPR000089">
    <property type="entry name" value="Biotin_lipoyl"/>
</dbReference>
<dbReference type="SUPFAM" id="SSF51230">
    <property type="entry name" value="Single hybrid motif"/>
    <property type="match status" value="1"/>
</dbReference>
<comment type="cofactor">
    <cofactor evidence="1 6">
        <name>(R)-lipoate</name>
        <dbReference type="ChEBI" id="CHEBI:83088"/>
    </cofactor>
</comment>
<evidence type="ECO:0000256" key="4">
    <source>
        <dbReference type="ARBA" id="ARBA00022823"/>
    </source>
</evidence>
<dbReference type="GO" id="GO:0005737">
    <property type="term" value="C:cytoplasm"/>
    <property type="evidence" value="ECO:0007669"/>
    <property type="project" value="TreeGrafter"/>
</dbReference>
<dbReference type="SUPFAM" id="SSF52777">
    <property type="entry name" value="CoA-dependent acyltransferases"/>
    <property type="match status" value="1"/>
</dbReference>
<evidence type="ECO:0000256" key="5">
    <source>
        <dbReference type="ARBA" id="ARBA00023315"/>
    </source>
</evidence>
<dbReference type="PANTHER" id="PTHR43178:SF5">
    <property type="entry name" value="LIPOAMIDE ACYLTRANSFERASE COMPONENT OF BRANCHED-CHAIN ALPHA-KETO ACID DEHYDROGENASE COMPLEX, MITOCHONDRIAL"/>
    <property type="match status" value="1"/>
</dbReference>
<dbReference type="Pfam" id="PF00198">
    <property type="entry name" value="2-oxoacid_dh"/>
    <property type="match status" value="1"/>
</dbReference>
<keyword evidence="5 6" id="KW-0012">Acyltransferase</keyword>
<evidence type="ECO:0000256" key="1">
    <source>
        <dbReference type="ARBA" id="ARBA00001938"/>
    </source>
</evidence>
<evidence type="ECO:0000313" key="10">
    <source>
        <dbReference type="EMBL" id="MDR6892416.1"/>
    </source>
</evidence>
<feature type="domain" description="Peripheral subunit-binding (PSBD)" evidence="9">
    <location>
        <begin position="164"/>
        <end position="201"/>
    </location>
</feature>
<feature type="domain" description="Lipoyl-binding" evidence="8">
    <location>
        <begin position="2"/>
        <end position="77"/>
    </location>
</feature>
<evidence type="ECO:0000259" key="9">
    <source>
        <dbReference type="PROSITE" id="PS51826"/>
    </source>
</evidence>
<evidence type="ECO:0000256" key="6">
    <source>
        <dbReference type="RuleBase" id="RU003423"/>
    </source>
</evidence>
<organism evidence="10 11">
    <name type="scientific">Falsarthrobacter nasiphocae</name>
    <dbReference type="NCBI Taxonomy" id="189863"/>
    <lineage>
        <taxon>Bacteria</taxon>
        <taxon>Bacillati</taxon>
        <taxon>Actinomycetota</taxon>
        <taxon>Actinomycetes</taxon>
        <taxon>Micrococcales</taxon>
        <taxon>Micrococcaceae</taxon>
        <taxon>Falsarthrobacter</taxon>
    </lineage>
</organism>
<dbReference type="CDD" id="cd06849">
    <property type="entry name" value="lipoyl_domain"/>
    <property type="match status" value="1"/>
</dbReference>
<keyword evidence="4 6" id="KW-0450">Lipoyl</keyword>
<dbReference type="Gene3D" id="2.40.50.100">
    <property type="match status" value="1"/>
</dbReference>
<dbReference type="EMBL" id="JAVDUI010000001">
    <property type="protein sequence ID" value="MDR6892416.1"/>
    <property type="molecule type" value="Genomic_DNA"/>
</dbReference>
<dbReference type="GO" id="GO:0016407">
    <property type="term" value="F:acetyltransferase activity"/>
    <property type="evidence" value="ECO:0007669"/>
    <property type="project" value="TreeGrafter"/>
</dbReference>
<dbReference type="PROSITE" id="PS50968">
    <property type="entry name" value="BIOTINYL_LIPOYL"/>
    <property type="match status" value="1"/>
</dbReference>
<dbReference type="InterPro" id="IPR003016">
    <property type="entry name" value="2-oxoA_DH_lipoyl-BS"/>
</dbReference>
<sequence>MDQVFMLPDLGEGLTEAEVSRWLVAEGDEIVVDQPIVEVETAKAAVEVPSPFAGTVRTLHGAEGETLAVGAPLITVAPAGAEAADAPASGDGASGAVLIGYGTSGGSGSSRRRRKGRGDAAQAAAGVPVEATEPGNGAPAATHDLSLEQTAAVAAPSAGDAPRVSSPLVRRLARENGVRIAELRGTGPDGLIMRKDVEAAIEAARTGGAADGAGDEAAQPAVVGPSSQAAREAGGQQAPGERDARTGLGIVSRTPVRGVRKAVSAAMARSRRDIPEATVWVDVDATRLMRLRAQIAGDGGRAPSVLAFVSRFVVAGLAKYPELGMRVESGPGGEEIVGFEGVNLGFAAQTERGLVVPSIERAERLSAAELDTAIREMAVRAREGACSPAELTRGTITVNNYGVFGVDGSAAIINAPEAAILGLGRIIERPWVVSKGGRSVIKPRQVMELTLAFDHRICDGGTAGGFLRFVADCIENPKGVISHL</sequence>
<comment type="caution">
    <text evidence="10">The sequence shown here is derived from an EMBL/GenBank/DDBJ whole genome shotgun (WGS) entry which is preliminary data.</text>
</comment>
<gene>
    <name evidence="10" type="ORF">J2S35_001356</name>
</gene>
<name>A0AAE4C5K2_9MICC</name>
<evidence type="ECO:0000313" key="11">
    <source>
        <dbReference type="Proteomes" id="UP001247307"/>
    </source>
</evidence>
<dbReference type="InterPro" id="IPR023213">
    <property type="entry name" value="CAT-like_dom_sf"/>
</dbReference>
<evidence type="ECO:0000256" key="3">
    <source>
        <dbReference type="ARBA" id="ARBA00022679"/>
    </source>
</evidence>
<evidence type="ECO:0000256" key="7">
    <source>
        <dbReference type="SAM" id="MobiDB-lite"/>
    </source>
</evidence>
<reference evidence="10" key="1">
    <citation type="submission" date="2023-07" db="EMBL/GenBank/DDBJ databases">
        <title>Sequencing the genomes of 1000 actinobacteria strains.</title>
        <authorList>
            <person name="Klenk H.-P."/>
        </authorList>
    </citation>
    <scope>NUCLEOTIDE SEQUENCE</scope>
    <source>
        <strain evidence="10">DSM 13988</strain>
    </source>
</reference>
<dbReference type="InterPro" id="IPR004167">
    <property type="entry name" value="PSBD"/>
</dbReference>
<dbReference type="Pfam" id="PF00364">
    <property type="entry name" value="Biotin_lipoyl"/>
    <property type="match status" value="1"/>
</dbReference>
<feature type="region of interest" description="Disordered" evidence="7">
    <location>
        <begin position="208"/>
        <end position="245"/>
    </location>
</feature>
<proteinExistence type="inferred from homology"/>
<dbReference type="InterPro" id="IPR001078">
    <property type="entry name" value="2-oxoacid_DH_actylTfrase"/>
</dbReference>
<dbReference type="SUPFAM" id="SSF47005">
    <property type="entry name" value="Peripheral subunit-binding domain of 2-oxo acid dehydrogenase complex"/>
    <property type="match status" value="1"/>
</dbReference>
<evidence type="ECO:0000256" key="2">
    <source>
        <dbReference type="ARBA" id="ARBA00007317"/>
    </source>
</evidence>
<comment type="similarity">
    <text evidence="2 6">Belongs to the 2-oxoacid dehydrogenase family.</text>
</comment>
<keyword evidence="3 6" id="KW-0808">Transferase</keyword>
<dbReference type="PROSITE" id="PS00189">
    <property type="entry name" value="LIPOYL"/>
    <property type="match status" value="1"/>
</dbReference>
<dbReference type="Pfam" id="PF02817">
    <property type="entry name" value="E3_binding"/>
    <property type="match status" value="1"/>
</dbReference>
<protein>
    <recommendedName>
        <fullName evidence="6">Dihydrolipoamide acetyltransferase component of pyruvate dehydrogenase complex</fullName>
        <ecNumber evidence="6">2.3.1.-</ecNumber>
    </recommendedName>
</protein>